<comment type="caution">
    <text evidence="2">The sequence shown here is derived from an EMBL/GenBank/DDBJ whole genome shotgun (WGS) entry which is preliminary data.</text>
</comment>
<dbReference type="RefSeq" id="WP_070370927.1">
    <property type="nucleotide sequence ID" value="NZ_JBCFAW010000002.1"/>
</dbReference>
<evidence type="ECO:0000313" key="3">
    <source>
        <dbReference type="Proteomes" id="UP000176244"/>
    </source>
</evidence>
<feature type="transmembrane region" description="Helical" evidence="1">
    <location>
        <begin position="61"/>
        <end position="82"/>
    </location>
</feature>
<name>A0A1F2PJD5_9FIRM</name>
<dbReference type="EMBL" id="LKEU01000027">
    <property type="protein sequence ID" value="OFV71034.1"/>
    <property type="molecule type" value="Genomic_DNA"/>
</dbReference>
<keyword evidence="1" id="KW-0812">Transmembrane</keyword>
<gene>
    <name evidence="2" type="ORF">ACWI_16200</name>
</gene>
<dbReference type="AlphaFoldDB" id="A0A1F2PJD5"/>
<dbReference type="Proteomes" id="UP000176244">
    <property type="component" value="Unassembled WGS sequence"/>
</dbReference>
<dbReference type="STRING" id="52694.ACWI_16200"/>
<evidence type="ECO:0000256" key="1">
    <source>
        <dbReference type="SAM" id="Phobius"/>
    </source>
</evidence>
<evidence type="ECO:0000313" key="2">
    <source>
        <dbReference type="EMBL" id="OFV71034.1"/>
    </source>
</evidence>
<organism evidence="2 3">
    <name type="scientific">Acetobacterium wieringae</name>
    <dbReference type="NCBI Taxonomy" id="52694"/>
    <lineage>
        <taxon>Bacteria</taxon>
        <taxon>Bacillati</taxon>
        <taxon>Bacillota</taxon>
        <taxon>Clostridia</taxon>
        <taxon>Eubacteriales</taxon>
        <taxon>Eubacteriaceae</taxon>
        <taxon>Acetobacterium</taxon>
    </lineage>
</organism>
<sequence length="95" mass="10594">MKSNGDDFIKKALKSLEEEAKPNPKQKQIMLGNLLSQMQTGEGSGKERSGLSRFGNMVTVYPWRFGFGISAIQAVLFTLMFGSNYTNFVLQLLGR</sequence>
<proteinExistence type="predicted"/>
<dbReference type="OrthoDB" id="9933993at2"/>
<reference evidence="2 3" key="1">
    <citation type="submission" date="2015-09" db="EMBL/GenBank/DDBJ databases">
        <title>Genome sequence of Acetobacterium wieringae DSM 1911.</title>
        <authorList>
            <person name="Poehlein A."/>
            <person name="Bengelsdorf F.R."/>
            <person name="Schiel-Bengelsdorf B."/>
            <person name="Duerre P."/>
            <person name="Daniel R."/>
        </authorList>
    </citation>
    <scope>NUCLEOTIDE SEQUENCE [LARGE SCALE GENOMIC DNA]</scope>
    <source>
        <strain evidence="2 3">DSM 1911</strain>
    </source>
</reference>
<accession>A0A1F2PJD5</accession>
<keyword evidence="1" id="KW-0472">Membrane</keyword>
<protein>
    <submittedName>
        <fullName evidence="2">Uncharacterized protein</fullName>
    </submittedName>
</protein>
<keyword evidence="1" id="KW-1133">Transmembrane helix</keyword>